<dbReference type="Proteomes" id="UP000656804">
    <property type="component" value="Unassembled WGS sequence"/>
</dbReference>
<dbReference type="Pfam" id="PF12802">
    <property type="entry name" value="MarR_2"/>
    <property type="match status" value="1"/>
</dbReference>
<dbReference type="Gene3D" id="1.10.10.10">
    <property type="entry name" value="Winged helix-like DNA-binding domain superfamily/Winged helix DNA-binding domain"/>
    <property type="match status" value="1"/>
</dbReference>
<organism evidence="5 6">
    <name type="scientific">Nocardioides acrostichi</name>
    <dbReference type="NCBI Taxonomy" id="2784339"/>
    <lineage>
        <taxon>Bacteria</taxon>
        <taxon>Bacillati</taxon>
        <taxon>Actinomycetota</taxon>
        <taxon>Actinomycetes</taxon>
        <taxon>Propionibacteriales</taxon>
        <taxon>Nocardioidaceae</taxon>
        <taxon>Nocardioides</taxon>
    </lineage>
</organism>
<gene>
    <name evidence="5" type="ORF">ISG29_18200</name>
</gene>
<keyword evidence="1" id="KW-0805">Transcription regulation</keyword>
<accession>A0A930V4J8</accession>
<dbReference type="GO" id="GO:0003700">
    <property type="term" value="F:DNA-binding transcription factor activity"/>
    <property type="evidence" value="ECO:0007669"/>
    <property type="project" value="InterPro"/>
</dbReference>
<dbReference type="InterPro" id="IPR036388">
    <property type="entry name" value="WH-like_DNA-bd_sf"/>
</dbReference>
<dbReference type="InterPro" id="IPR023187">
    <property type="entry name" value="Tscrpt_reg_MarR-type_CS"/>
</dbReference>
<name>A0A930V4J8_9ACTN</name>
<keyword evidence="2" id="KW-0238">DNA-binding</keyword>
<dbReference type="PROSITE" id="PS01117">
    <property type="entry name" value="HTH_MARR_1"/>
    <property type="match status" value="1"/>
</dbReference>
<evidence type="ECO:0000313" key="6">
    <source>
        <dbReference type="Proteomes" id="UP000656804"/>
    </source>
</evidence>
<evidence type="ECO:0000256" key="3">
    <source>
        <dbReference type="ARBA" id="ARBA00023163"/>
    </source>
</evidence>
<evidence type="ECO:0000256" key="2">
    <source>
        <dbReference type="ARBA" id="ARBA00023125"/>
    </source>
</evidence>
<dbReference type="SUPFAM" id="SSF46785">
    <property type="entry name" value="Winged helix' DNA-binding domain"/>
    <property type="match status" value="1"/>
</dbReference>
<dbReference type="InterPro" id="IPR036390">
    <property type="entry name" value="WH_DNA-bd_sf"/>
</dbReference>
<dbReference type="AlphaFoldDB" id="A0A930V4J8"/>
<dbReference type="InterPro" id="IPR000835">
    <property type="entry name" value="HTH_MarR-typ"/>
</dbReference>
<proteinExistence type="predicted"/>
<dbReference type="PROSITE" id="PS50995">
    <property type="entry name" value="HTH_MARR_2"/>
    <property type="match status" value="1"/>
</dbReference>
<dbReference type="EMBL" id="JADIVZ010000013">
    <property type="protein sequence ID" value="MBF4163620.1"/>
    <property type="molecule type" value="Genomic_DNA"/>
</dbReference>
<comment type="caution">
    <text evidence="5">The sequence shown here is derived from an EMBL/GenBank/DDBJ whole genome shotgun (WGS) entry which is preliminary data.</text>
</comment>
<keyword evidence="6" id="KW-1185">Reference proteome</keyword>
<protein>
    <submittedName>
        <fullName evidence="5">MarR family transcriptional regulator</fullName>
    </submittedName>
</protein>
<evidence type="ECO:0000313" key="5">
    <source>
        <dbReference type="EMBL" id="MBF4163620.1"/>
    </source>
</evidence>
<dbReference type="PANTHER" id="PTHR39515:SF2">
    <property type="entry name" value="HTH-TYPE TRANSCRIPTIONAL REGULATOR RV0880"/>
    <property type="match status" value="1"/>
</dbReference>
<dbReference type="GO" id="GO:0003677">
    <property type="term" value="F:DNA binding"/>
    <property type="evidence" value="ECO:0007669"/>
    <property type="project" value="UniProtKB-KW"/>
</dbReference>
<evidence type="ECO:0000256" key="1">
    <source>
        <dbReference type="ARBA" id="ARBA00023015"/>
    </source>
</evidence>
<evidence type="ECO:0000259" key="4">
    <source>
        <dbReference type="PROSITE" id="PS50995"/>
    </source>
</evidence>
<dbReference type="SMART" id="SM00347">
    <property type="entry name" value="HTH_MARR"/>
    <property type="match status" value="1"/>
</dbReference>
<reference evidence="5" key="1">
    <citation type="submission" date="2020-11" db="EMBL/GenBank/DDBJ databases">
        <title>Nocardioides sp. CBS4Y-1, whole genome shotgun sequence.</title>
        <authorList>
            <person name="Tuo L."/>
        </authorList>
    </citation>
    <scope>NUCLEOTIDE SEQUENCE</scope>
    <source>
        <strain evidence="5">CBS4Y-1</strain>
    </source>
</reference>
<keyword evidence="3" id="KW-0804">Transcription</keyword>
<feature type="domain" description="HTH marR-type" evidence="4">
    <location>
        <begin position="9"/>
        <end position="143"/>
    </location>
</feature>
<dbReference type="RefSeq" id="WP_194504875.1">
    <property type="nucleotide sequence ID" value="NZ_JADIVZ010000013.1"/>
</dbReference>
<sequence length="148" mass="16290">MTAPRAESLMRLEQEVGVLIRRVRRLIHERAAAVHPDLQPAAYLLLAHLADVGPARASSVADLFHIDKGAVSRQVSHLVELGLVERTPDPDDGRASLLSASPDAVARLDDMHVKRREWLSERLAGWNEDDLDTLAVVMGRYNDALGMG</sequence>
<dbReference type="InterPro" id="IPR052526">
    <property type="entry name" value="HTH-type_Bedaq_tolerance"/>
</dbReference>
<dbReference type="PANTHER" id="PTHR39515">
    <property type="entry name" value="CONSERVED PROTEIN"/>
    <property type="match status" value="1"/>
</dbReference>